<feature type="region of interest" description="Disordered" evidence="1">
    <location>
        <begin position="1"/>
        <end position="22"/>
    </location>
</feature>
<keyword evidence="2" id="KW-1133">Transmembrane helix</keyword>
<protein>
    <submittedName>
        <fullName evidence="3">Uncharacterized protein</fullName>
    </submittedName>
</protein>
<proteinExistence type="predicted"/>
<reference evidence="3 4" key="1">
    <citation type="submission" date="2024-04" db="EMBL/GenBank/DDBJ databases">
        <title>Phyllosticta paracitricarpa is synonymous to the EU quarantine fungus P. citricarpa based on phylogenomic analyses.</title>
        <authorList>
            <consortium name="Lawrence Berkeley National Laboratory"/>
            <person name="Van Ingen-Buijs V.A."/>
            <person name="Van Westerhoven A.C."/>
            <person name="Haridas S."/>
            <person name="Skiadas P."/>
            <person name="Martin F."/>
            <person name="Groenewald J.Z."/>
            <person name="Crous P.W."/>
            <person name="Seidl M.F."/>
        </authorList>
    </citation>
    <scope>NUCLEOTIDE SEQUENCE [LARGE SCALE GENOMIC DNA]</scope>
    <source>
        <strain evidence="3 4">CBS 123374</strain>
    </source>
</reference>
<evidence type="ECO:0000256" key="2">
    <source>
        <dbReference type="SAM" id="Phobius"/>
    </source>
</evidence>
<dbReference type="Proteomes" id="UP001492380">
    <property type="component" value="Unassembled WGS sequence"/>
</dbReference>
<comment type="caution">
    <text evidence="3">The sequence shown here is derived from an EMBL/GenBank/DDBJ whole genome shotgun (WGS) entry which is preliminary data.</text>
</comment>
<evidence type="ECO:0000256" key="1">
    <source>
        <dbReference type="SAM" id="MobiDB-lite"/>
    </source>
</evidence>
<organism evidence="3 4">
    <name type="scientific">Phyllosticta capitalensis</name>
    <dbReference type="NCBI Taxonomy" id="121624"/>
    <lineage>
        <taxon>Eukaryota</taxon>
        <taxon>Fungi</taxon>
        <taxon>Dikarya</taxon>
        <taxon>Ascomycota</taxon>
        <taxon>Pezizomycotina</taxon>
        <taxon>Dothideomycetes</taxon>
        <taxon>Dothideomycetes incertae sedis</taxon>
        <taxon>Botryosphaeriales</taxon>
        <taxon>Phyllostictaceae</taxon>
        <taxon>Phyllosticta</taxon>
    </lineage>
</organism>
<evidence type="ECO:0000313" key="4">
    <source>
        <dbReference type="Proteomes" id="UP001492380"/>
    </source>
</evidence>
<keyword evidence="4" id="KW-1185">Reference proteome</keyword>
<accession>A0ABR1YE08</accession>
<sequence>MGRGVGRAVDRRWRSNTSGSTVRGTDAQLKFNVLSSGTSPVNRPRLWCRPSCGCSAFILIVGALSLVFPGSMARGGRARIAVRSRRPSGWNVTSSFSFQKRDSNGVCLCRMSAQILTMAVGHGVRPAQSWTEAMVWGEEKRVLRRKGARLGRWWRMRG</sequence>
<evidence type="ECO:0000313" key="3">
    <source>
        <dbReference type="EMBL" id="KAK8226158.1"/>
    </source>
</evidence>
<keyword evidence="2" id="KW-0812">Transmembrane</keyword>
<keyword evidence="2" id="KW-0472">Membrane</keyword>
<feature type="transmembrane region" description="Helical" evidence="2">
    <location>
        <begin position="56"/>
        <end position="76"/>
    </location>
</feature>
<dbReference type="EMBL" id="JBBWRZ010000011">
    <property type="protein sequence ID" value="KAK8226158.1"/>
    <property type="molecule type" value="Genomic_DNA"/>
</dbReference>
<name>A0ABR1YE08_9PEZI</name>
<gene>
    <name evidence="3" type="ORF">HDK90DRAFT_78328</name>
</gene>